<organism evidence="3 4">
    <name type="scientific">Leptospirillum ferrooxidans (strain C2-3)</name>
    <dbReference type="NCBI Taxonomy" id="1162668"/>
    <lineage>
        <taxon>Bacteria</taxon>
        <taxon>Pseudomonadati</taxon>
        <taxon>Nitrospirota</taxon>
        <taxon>Nitrospiria</taxon>
        <taxon>Nitrospirales</taxon>
        <taxon>Nitrospiraceae</taxon>
        <taxon>Leptospirillum</taxon>
    </lineage>
</organism>
<dbReference type="PATRIC" id="fig|1162668.3.peg.175"/>
<reference evidence="4" key="2">
    <citation type="submission" date="2012-03" db="EMBL/GenBank/DDBJ databases">
        <title>The complete genome sequence of the pioneer microbe on fresh volcanic deposit, Leptospirillum ferrooxidans strain C2-3.</title>
        <authorList>
            <person name="Fujimura R."/>
            <person name="Sato Y."/>
            <person name="Nishizawa T."/>
            <person name="Nanba K."/>
            <person name="Oshima K."/>
            <person name="Hattori M."/>
            <person name="Kamijo T."/>
            <person name="Ohta H."/>
        </authorList>
    </citation>
    <scope>NUCLEOTIDE SEQUENCE [LARGE SCALE GENOMIC DNA]</scope>
    <source>
        <strain evidence="4">C2-3</strain>
    </source>
</reference>
<dbReference type="KEGG" id="lfc:LFE_0150"/>
<evidence type="ECO:0000256" key="1">
    <source>
        <dbReference type="SAM" id="MobiDB-lite"/>
    </source>
</evidence>
<evidence type="ECO:0000313" key="3">
    <source>
        <dbReference type="EMBL" id="BAM05878.1"/>
    </source>
</evidence>
<dbReference type="HOGENOM" id="CLU_2288095_0_0_0"/>
<dbReference type="RefSeq" id="WP_014448373.1">
    <property type="nucleotide sequence ID" value="NC_017094.1"/>
</dbReference>
<evidence type="ECO:0000256" key="2">
    <source>
        <dbReference type="SAM" id="SignalP"/>
    </source>
</evidence>
<dbReference type="eggNOG" id="ENOG50338C2">
    <property type="taxonomic scope" value="Bacteria"/>
</dbReference>
<feature type="region of interest" description="Disordered" evidence="1">
    <location>
        <begin position="40"/>
        <end position="106"/>
    </location>
</feature>
<gene>
    <name evidence="3" type="ordered locus">LFE_0150</name>
</gene>
<reference evidence="3 4" key="1">
    <citation type="journal article" date="2012" name="J. Bacteriol.">
        <title>Complete Genome Sequence of Leptospirillum ferrooxidans Strain C2-3, Isolated from a Fresh Volcanic Ash Deposit on the Island of Miyake, Japan.</title>
        <authorList>
            <person name="Fujimura R."/>
            <person name="Sato Y."/>
            <person name="Nishizawa T."/>
            <person name="Oshima K."/>
            <person name="Kim S.-W."/>
            <person name="Hattori M."/>
            <person name="Kamijo T."/>
            <person name="Ohta H."/>
        </authorList>
    </citation>
    <scope>NUCLEOTIDE SEQUENCE [LARGE SCALE GENOMIC DNA]</scope>
    <source>
        <strain evidence="3 4">C2-3</strain>
    </source>
</reference>
<evidence type="ECO:0000313" key="4">
    <source>
        <dbReference type="Proteomes" id="UP000007382"/>
    </source>
</evidence>
<dbReference type="EMBL" id="AP012342">
    <property type="protein sequence ID" value="BAM05878.1"/>
    <property type="molecule type" value="Genomic_DNA"/>
</dbReference>
<feature type="chain" id="PRO_5003629384" evidence="2">
    <location>
        <begin position="22"/>
        <end position="106"/>
    </location>
</feature>
<proteinExistence type="predicted"/>
<keyword evidence="4" id="KW-1185">Reference proteome</keyword>
<name>I0IKS9_LEPFC</name>
<feature type="signal peptide" evidence="2">
    <location>
        <begin position="1"/>
        <end position="21"/>
    </location>
</feature>
<keyword evidence="2" id="KW-0732">Signal</keyword>
<dbReference type="Proteomes" id="UP000007382">
    <property type="component" value="Chromosome"/>
</dbReference>
<protein>
    <submittedName>
        <fullName evidence="3">Uncharacterized protein</fullName>
    </submittedName>
</protein>
<accession>I0IKS9</accession>
<feature type="compositionally biased region" description="Low complexity" evidence="1">
    <location>
        <begin position="72"/>
        <end position="86"/>
    </location>
</feature>
<sequence>MKKIGLFLMMITIFVFHVDMAEAVSPVLIAPDGKYLGNLNDNPYDPNSVANPYGQYGSPYSPDSINNPYGVYGSPYSPQSPNNPYGQGPSVISPNTGGSFQNNPGK</sequence>
<dbReference type="AlphaFoldDB" id="I0IKS9"/>
<dbReference type="OrthoDB" id="8566273at2"/>
<feature type="compositionally biased region" description="Polar residues" evidence="1">
    <location>
        <begin position="90"/>
        <end position="106"/>
    </location>
</feature>